<dbReference type="InterPro" id="IPR004838">
    <property type="entry name" value="NHTrfase_class1_PyrdxlP-BS"/>
</dbReference>
<evidence type="ECO:0000256" key="2">
    <source>
        <dbReference type="ARBA" id="ARBA00007441"/>
    </source>
</evidence>
<keyword evidence="4 7" id="KW-0032">Aminotransferase</keyword>
<evidence type="ECO:0000256" key="4">
    <source>
        <dbReference type="ARBA" id="ARBA00022576"/>
    </source>
</evidence>
<evidence type="ECO:0000256" key="7">
    <source>
        <dbReference type="RuleBase" id="RU000481"/>
    </source>
</evidence>
<comment type="cofactor">
    <cofactor evidence="1 7">
        <name>pyridoxal 5'-phosphate</name>
        <dbReference type="ChEBI" id="CHEBI:597326"/>
    </cofactor>
</comment>
<proteinExistence type="inferred from homology"/>
<dbReference type="InterPro" id="IPR015424">
    <property type="entry name" value="PyrdxlP-dep_Trfase"/>
</dbReference>
<dbReference type="InterPro" id="IPR015422">
    <property type="entry name" value="PyrdxlP-dep_Trfase_small"/>
</dbReference>
<organism evidence="9 10">
    <name type="scientific">Escherichia coli</name>
    <dbReference type="NCBI Taxonomy" id="562"/>
    <lineage>
        <taxon>Bacteria</taxon>
        <taxon>Pseudomonadati</taxon>
        <taxon>Pseudomonadota</taxon>
        <taxon>Gammaproteobacteria</taxon>
        <taxon>Enterobacterales</taxon>
        <taxon>Enterobacteriaceae</taxon>
        <taxon>Escherichia</taxon>
    </lineage>
</organism>
<gene>
    <name evidence="9" type="primary">tyrB</name>
    <name evidence="9" type="ORF">NCTC10764_02878</name>
</gene>
<dbReference type="PROSITE" id="PS00105">
    <property type="entry name" value="AA_TRANSFER_CLASS_1"/>
    <property type="match status" value="1"/>
</dbReference>
<dbReference type="NCBIfam" id="NF006719">
    <property type="entry name" value="PRK09257.1"/>
    <property type="match status" value="1"/>
</dbReference>
<dbReference type="InterPro" id="IPR000796">
    <property type="entry name" value="Asp_trans"/>
</dbReference>
<accession>A0A376JPZ4</accession>
<dbReference type="GO" id="GO:0030170">
    <property type="term" value="F:pyridoxal phosphate binding"/>
    <property type="evidence" value="ECO:0007669"/>
    <property type="project" value="InterPro"/>
</dbReference>
<dbReference type="FunFam" id="3.90.1150.10:FF:000001">
    <property type="entry name" value="Aspartate aminotransferase"/>
    <property type="match status" value="1"/>
</dbReference>
<dbReference type="InterPro" id="IPR015421">
    <property type="entry name" value="PyrdxlP-dep_Trfase_major"/>
</dbReference>
<comment type="similarity">
    <text evidence="2 7">Belongs to the class-I pyridoxal-phosphate-dependent aminotransferase family.</text>
</comment>
<dbReference type="EMBL" id="UFZL01000002">
    <property type="protein sequence ID" value="STE72080.1"/>
    <property type="molecule type" value="Genomic_DNA"/>
</dbReference>
<feature type="domain" description="Aminotransferase class I/classII large" evidence="8">
    <location>
        <begin position="27"/>
        <end position="393"/>
    </location>
</feature>
<dbReference type="PANTHER" id="PTHR11879:SF37">
    <property type="entry name" value="AROMATIC-AMINO-ACID AMINOTRANSFERASE"/>
    <property type="match status" value="1"/>
</dbReference>
<evidence type="ECO:0000256" key="5">
    <source>
        <dbReference type="ARBA" id="ARBA00022679"/>
    </source>
</evidence>
<evidence type="ECO:0000313" key="10">
    <source>
        <dbReference type="Proteomes" id="UP000255201"/>
    </source>
</evidence>
<keyword evidence="6" id="KW-0663">Pyridoxal phosphate</keyword>
<protein>
    <recommendedName>
        <fullName evidence="7">Aminotransferase</fullName>
        <ecNumber evidence="7">2.6.1.-</ecNumber>
    </recommendedName>
</protein>
<sequence length="397" mass="43670">MFQKVDAYAGDPILTLMERFKEDPRSDKVNLSIGLYYNEDGIIPQLKAVADAEARLNAQPHGASLYLPMEGLNSYRHAIAPLLFGADHPVLQQQRVATIQTLGGSGALKVGRRFPETLLPGIRRLGQRSYLGKPRSNIRRAGFEVSTYPWYDEATNSVRFNDLLATLKTLPARSIVLLHPCCHNPTGADLTNDQWDAVIEILKARELIPFLDIAYQGFGAGMEEDAYAIRAIASAGLPALVSNSFSKIFSLYGERVGGLSVLCEDAEAAGRVLGQLKATVRRNYSSPPNFGAQVVAAVLNDEALKASWLAEVEEMRTRILAMRQELVKVLSTEIPERNFDYLLNQRGMFSYTGLSAAQVDRLREEFGIYLIASGRMCVAGLNTANVQRVAKAFAAVM</sequence>
<evidence type="ECO:0000313" key="9">
    <source>
        <dbReference type="EMBL" id="STE72080.1"/>
    </source>
</evidence>
<keyword evidence="5 7" id="KW-0808">Transferase</keyword>
<evidence type="ECO:0000256" key="3">
    <source>
        <dbReference type="ARBA" id="ARBA00011738"/>
    </source>
</evidence>
<evidence type="ECO:0000256" key="1">
    <source>
        <dbReference type="ARBA" id="ARBA00001933"/>
    </source>
</evidence>
<dbReference type="Pfam" id="PF00155">
    <property type="entry name" value="Aminotran_1_2"/>
    <property type="match status" value="1"/>
</dbReference>
<dbReference type="PANTHER" id="PTHR11879">
    <property type="entry name" value="ASPARTATE AMINOTRANSFERASE"/>
    <property type="match status" value="1"/>
</dbReference>
<dbReference type="SUPFAM" id="SSF53383">
    <property type="entry name" value="PLP-dependent transferases"/>
    <property type="match status" value="1"/>
</dbReference>
<dbReference type="GO" id="GO:0042802">
    <property type="term" value="F:identical protein binding"/>
    <property type="evidence" value="ECO:0007669"/>
    <property type="project" value="TreeGrafter"/>
</dbReference>
<dbReference type="GO" id="GO:0005829">
    <property type="term" value="C:cytosol"/>
    <property type="evidence" value="ECO:0007669"/>
    <property type="project" value="TreeGrafter"/>
</dbReference>
<dbReference type="Gene3D" id="3.40.640.10">
    <property type="entry name" value="Type I PLP-dependent aspartate aminotransferase-like (Major domain)"/>
    <property type="match status" value="1"/>
</dbReference>
<comment type="subunit">
    <text evidence="3">Homodimer.</text>
</comment>
<dbReference type="Gene3D" id="3.90.1150.10">
    <property type="entry name" value="Aspartate Aminotransferase, domain 1"/>
    <property type="match status" value="1"/>
</dbReference>
<dbReference type="Proteomes" id="UP000255201">
    <property type="component" value="Unassembled WGS sequence"/>
</dbReference>
<dbReference type="CDD" id="cd00609">
    <property type="entry name" value="AAT_like"/>
    <property type="match status" value="1"/>
</dbReference>
<dbReference type="InterPro" id="IPR004839">
    <property type="entry name" value="Aminotransferase_I/II_large"/>
</dbReference>
<dbReference type="GO" id="GO:0004838">
    <property type="term" value="F:L-tyrosine-2-oxoglutarate transaminase activity"/>
    <property type="evidence" value="ECO:0007669"/>
    <property type="project" value="TreeGrafter"/>
</dbReference>
<dbReference type="AlphaFoldDB" id="A0A376JPZ4"/>
<dbReference type="EC" id="2.6.1.-" evidence="7"/>
<dbReference type="PRINTS" id="PR00799">
    <property type="entry name" value="TRANSAMINASE"/>
</dbReference>
<evidence type="ECO:0000259" key="8">
    <source>
        <dbReference type="Pfam" id="PF00155"/>
    </source>
</evidence>
<evidence type="ECO:0000256" key="6">
    <source>
        <dbReference type="ARBA" id="ARBA00022898"/>
    </source>
</evidence>
<reference evidence="9 10" key="1">
    <citation type="submission" date="2018-06" db="EMBL/GenBank/DDBJ databases">
        <authorList>
            <consortium name="Pathogen Informatics"/>
            <person name="Doyle S."/>
        </authorList>
    </citation>
    <scope>NUCLEOTIDE SEQUENCE [LARGE SCALE GENOMIC DNA]</scope>
    <source>
        <strain evidence="9 10">NCTC10764</strain>
    </source>
</reference>
<name>A0A376JPZ4_ECOLX</name>
<dbReference type="GO" id="GO:0033585">
    <property type="term" value="P:L-phenylalanine biosynthetic process from chorismate via phenylpyruvate"/>
    <property type="evidence" value="ECO:0007669"/>
    <property type="project" value="TreeGrafter"/>
</dbReference>